<proteinExistence type="predicted"/>
<evidence type="ECO:0000313" key="2">
    <source>
        <dbReference type="Proteomes" id="UP000192391"/>
    </source>
</evidence>
<dbReference type="KEGG" id="elim:B2M23_16475"/>
<dbReference type="EMBL" id="CP019962">
    <property type="protein sequence ID" value="ARD67029.1"/>
    <property type="molecule type" value="Genomic_DNA"/>
</dbReference>
<dbReference type="Gene3D" id="1.10.1070.20">
    <property type="match status" value="1"/>
</dbReference>
<reference evidence="2" key="1">
    <citation type="journal article" date="2017" name="Sci. Rep.">
        <title>Determination of the Genome and Primary Transcriptome of Syngas Fermenting Eubacterium limosum ATCC 8486.</title>
        <authorList>
            <person name="Song Y."/>
            <person name="Shin J."/>
            <person name="Jeong Y."/>
            <person name="Jin S."/>
            <person name="Lee J.K."/>
            <person name="Kim D.R."/>
            <person name="Kim S.C."/>
            <person name="Cho S."/>
            <person name="Cho B.K."/>
        </authorList>
    </citation>
    <scope>NUCLEOTIDE SEQUENCE [LARGE SCALE GENOMIC DNA]</scope>
    <source>
        <strain evidence="2">ATCC 8486</strain>
    </source>
</reference>
<accession>A0AAC9QWK0</accession>
<dbReference type="AlphaFoldDB" id="A0AAC9QWK0"/>
<gene>
    <name evidence="1" type="ORF">B2M23_16475</name>
</gene>
<name>A0AAC9QWK0_EUBLI</name>
<dbReference type="Proteomes" id="UP000192391">
    <property type="component" value="Chromosome"/>
</dbReference>
<sequence length="407" mass="47491">MQLLCKAHRVCEIDQETGDIFIFNQALMPLNLSLSDFHGTIKQRISNINSFDAWCAERVLSIDRRYAKRILNELGLTQSQSTEDKARISRLYRCLSLQDSYWVKKEDEKVSWKDVNLFSNSFSNAFVSVSLLGRSLTLRNKDLYSRMPDITTNGRYAKAWNRVDDQIIMYKADDIEGNETIREVNASKILDCFGVDHVSYELACFDGHRVSMCKCMTNEDRSIVPYRHFIAACKRKGIDDVDNIINEVKKIDTTGYYTMNIMTYLIGNSDNHDGNWGFFRDNDTGKLLRIHSLFDFNCAFENYDKKDGGWCIPELKKIISDESNELFYEPDPSSKTLQEASLEAINYVDIEMKHPIRKDYFLNDVDYEVFRTRCDELGVEVKLERESDNREPDIDIAFNRYEEEEER</sequence>
<evidence type="ECO:0008006" key="3">
    <source>
        <dbReference type="Google" id="ProtNLM"/>
    </source>
</evidence>
<evidence type="ECO:0000313" key="1">
    <source>
        <dbReference type="EMBL" id="ARD67029.1"/>
    </source>
</evidence>
<organism evidence="1 2">
    <name type="scientific">Eubacterium limosum</name>
    <dbReference type="NCBI Taxonomy" id="1736"/>
    <lineage>
        <taxon>Bacteria</taxon>
        <taxon>Bacillati</taxon>
        <taxon>Bacillota</taxon>
        <taxon>Clostridia</taxon>
        <taxon>Eubacteriales</taxon>
        <taxon>Eubacteriaceae</taxon>
        <taxon>Eubacterium</taxon>
    </lineage>
</organism>
<protein>
    <recommendedName>
        <fullName evidence="3">HipA-like C-terminal domain-containing protein</fullName>
    </recommendedName>
</protein>